<dbReference type="EMBL" id="JACHLK010000002">
    <property type="protein sequence ID" value="MBB6558955.1"/>
    <property type="molecule type" value="Genomic_DNA"/>
</dbReference>
<protein>
    <submittedName>
        <fullName evidence="1">Uncharacterized protein</fullName>
    </submittedName>
</protein>
<accession>A0A7X0PBN9</accession>
<dbReference type="InterPro" id="IPR048165">
    <property type="entry name" value="Bluetail_dom"/>
</dbReference>
<dbReference type="Gene3D" id="2.160.20.160">
    <property type="match status" value="1"/>
</dbReference>
<sequence length="476" mass="48021">MQNELANYLTAVGKTNLGIVALQLGQILSGLEGATGDLAIYAAAAVRWNDKIEAAHAYSTNPANSGYLTFDSHSSGPGVTLELTSRADTLAGTPYDDVFLAMTPGQLGSTDVIRAGGRGEKGNILKATLAAGEVVAPTLYLMDYVYITAGTGAQFDAEKSYETGILWLDAAPGGNVTFTGVDSTTLVGIQNSLAGTALTVLFKPPSDRNEPVKLALFDATGTDEIIVPNAITLRIASMPGSVATTTVNSAKITAGAAEEIRLYGEQALTTTITGAHVEVIHAAYLQAPLDLTFATTGATPIGIIGGIAADRITVNDASGGRAAIDAGDGADTVTIGARNAHSITLGAGADVLALTGLTGPGSWALGLGSSAQLARSTIEVTDFASGIDQLRLAAATPTAKAAPSTAQLASIAASASLLDAATLAANTAGAIKAIAFRYGADTYLLVNDATAALGSHDSLVRLIGVSAVVDGDWTAV</sequence>
<evidence type="ECO:0000313" key="2">
    <source>
        <dbReference type="Proteomes" id="UP000575083"/>
    </source>
</evidence>
<keyword evidence="2" id="KW-1185">Reference proteome</keyword>
<organism evidence="1 2">
    <name type="scientific">Acidovorax soli</name>
    <dbReference type="NCBI Taxonomy" id="592050"/>
    <lineage>
        <taxon>Bacteria</taxon>
        <taxon>Pseudomonadati</taxon>
        <taxon>Pseudomonadota</taxon>
        <taxon>Betaproteobacteria</taxon>
        <taxon>Burkholderiales</taxon>
        <taxon>Comamonadaceae</taxon>
        <taxon>Acidovorax</taxon>
    </lineage>
</organism>
<dbReference type="SUPFAM" id="SSF51120">
    <property type="entry name" value="beta-Roll"/>
    <property type="match status" value="1"/>
</dbReference>
<dbReference type="NCBIfam" id="NF041519">
    <property type="entry name" value="bluetail"/>
    <property type="match status" value="1"/>
</dbReference>
<comment type="caution">
    <text evidence="1">The sequence shown here is derived from an EMBL/GenBank/DDBJ whole genome shotgun (WGS) entry which is preliminary data.</text>
</comment>
<dbReference type="Proteomes" id="UP000575083">
    <property type="component" value="Unassembled WGS sequence"/>
</dbReference>
<reference evidence="1 2" key="1">
    <citation type="submission" date="2020-08" db="EMBL/GenBank/DDBJ databases">
        <title>Functional genomics of gut bacteria from endangered species of beetles.</title>
        <authorList>
            <person name="Carlos-Shanley C."/>
        </authorList>
    </citation>
    <scope>NUCLEOTIDE SEQUENCE [LARGE SCALE GENOMIC DNA]</scope>
    <source>
        <strain evidence="1 2">S00198</strain>
    </source>
</reference>
<dbReference type="InterPro" id="IPR011049">
    <property type="entry name" value="Serralysin-like_metalloprot_C"/>
</dbReference>
<proteinExistence type="predicted"/>
<gene>
    <name evidence="1" type="ORF">HNP48_001619</name>
</gene>
<evidence type="ECO:0000313" key="1">
    <source>
        <dbReference type="EMBL" id="MBB6558955.1"/>
    </source>
</evidence>
<name>A0A7X0PBN9_9BURK</name>
<dbReference type="RefSeq" id="WP_260420136.1">
    <property type="nucleotide sequence ID" value="NZ_JACHLK010000002.1"/>
</dbReference>
<dbReference type="AlphaFoldDB" id="A0A7X0PBN9"/>